<protein>
    <submittedName>
        <fullName evidence="1">Uncharacterized protein</fullName>
    </submittedName>
</protein>
<organism evidence="1 2">
    <name type="scientific">Plakobranchus ocellatus</name>
    <dbReference type="NCBI Taxonomy" id="259542"/>
    <lineage>
        <taxon>Eukaryota</taxon>
        <taxon>Metazoa</taxon>
        <taxon>Spiralia</taxon>
        <taxon>Lophotrochozoa</taxon>
        <taxon>Mollusca</taxon>
        <taxon>Gastropoda</taxon>
        <taxon>Heterobranchia</taxon>
        <taxon>Euthyneura</taxon>
        <taxon>Panpulmonata</taxon>
        <taxon>Sacoglossa</taxon>
        <taxon>Placobranchoidea</taxon>
        <taxon>Plakobranchidae</taxon>
        <taxon>Plakobranchus</taxon>
    </lineage>
</organism>
<name>A0AAV3YRD7_9GAST</name>
<dbReference type="EMBL" id="BLXT01001455">
    <property type="protein sequence ID" value="GFN85699.1"/>
    <property type="molecule type" value="Genomic_DNA"/>
</dbReference>
<reference evidence="1 2" key="1">
    <citation type="journal article" date="2021" name="Elife">
        <title>Chloroplast acquisition without the gene transfer in kleptoplastic sea slugs, Plakobranchus ocellatus.</title>
        <authorList>
            <person name="Maeda T."/>
            <person name="Takahashi S."/>
            <person name="Yoshida T."/>
            <person name="Shimamura S."/>
            <person name="Takaki Y."/>
            <person name="Nagai Y."/>
            <person name="Toyoda A."/>
            <person name="Suzuki Y."/>
            <person name="Arimoto A."/>
            <person name="Ishii H."/>
            <person name="Satoh N."/>
            <person name="Nishiyama T."/>
            <person name="Hasebe M."/>
            <person name="Maruyama T."/>
            <person name="Minagawa J."/>
            <person name="Obokata J."/>
            <person name="Shigenobu S."/>
        </authorList>
    </citation>
    <scope>NUCLEOTIDE SEQUENCE [LARGE SCALE GENOMIC DNA]</scope>
</reference>
<gene>
    <name evidence="1" type="ORF">PoB_001220500</name>
</gene>
<keyword evidence="2" id="KW-1185">Reference proteome</keyword>
<comment type="caution">
    <text evidence="1">The sequence shown here is derived from an EMBL/GenBank/DDBJ whole genome shotgun (WGS) entry which is preliminary data.</text>
</comment>
<evidence type="ECO:0000313" key="2">
    <source>
        <dbReference type="Proteomes" id="UP000735302"/>
    </source>
</evidence>
<accession>A0AAV3YRD7</accession>
<dbReference type="Proteomes" id="UP000735302">
    <property type="component" value="Unassembled WGS sequence"/>
</dbReference>
<sequence length="129" mass="14781">MLPILEDSHWTTIHTRFNCCRMPVNVTAFLTSALVFPRQRVGISESGTVRLFGTLPDISNLGGPREDSERALLVPTESELSRETNKVRIWARAIYLIGRRLTEEAFSFQYKKEEKIRASPRTKTKKEVS</sequence>
<dbReference type="AlphaFoldDB" id="A0AAV3YRD7"/>
<proteinExistence type="predicted"/>
<evidence type="ECO:0000313" key="1">
    <source>
        <dbReference type="EMBL" id="GFN85699.1"/>
    </source>
</evidence>